<gene>
    <name evidence="2" type="ORF">MTR67_013880</name>
</gene>
<proteinExistence type="predicted"/>
<protein>
    <recommendedName>
        <fullName evidence="1">Reverse transcriptase zinc-binding domain-containing protein</fullName>
    </recommendedName>
</protein>
<sequence length="84" mass="9932">MIRKPKSTLQSKLLHVKEAVLTHENLKKRGYKLASRCALCGEHVETINHLFLHCTWTKQLWRMFISLKGIRWVKLWSIKGVLHI</sequence>
<reference evidence="2" key="1">
    <citation type="submission" date="2023-08" db="EMBL/GenBank/DDBJ databases">
        <title>A de novo genome assembly of Solanum verrucosum Schlechtendal, a Mexican diploid species geographically isolated from the other diploid A-genome species in potato relatives.</title>
        <authorList>
            <person name="Hosaka K."/>
        </authorList>
    </citation>
    <scope>NUCLEOTIDE SEQUENCE</scope>
    <source>
        <tissue evidence="2">Young leaves</tissue>
    </source>
</reference>
<dbReference type="AlphaFoldDB" id="A0AAF0QDY4"/>
<keyword evidence="3" id="KW-1185">Reference proteome</keyword>
<feature type="domain" description="Reverse transcriptase zinc-binding" evidence="1">
    <location>
        <begin position="15"/>
        <end position="61"/>
    </location>
</feature>
<organism evidence="2 3">
    <name type="scientific">Solanum verrucosum</name>
    <dbReference type="NCBI Taxonomy" id="315347"/>
    <lineage>
        <taxon>Eukaryota</taxon>
        <taxon>Viridiplantae</taxon>
        <taxon>Streptophyta</taxon>
        <taxon>Embryophyta</taxon>
        <taxon>Tracheophyta</taxon>
        <taxon>Spermatophyta</taxon>
        <taxon>Magnoliopsida</taxon>
        <taxon>eudicotyledons</taxon>
        <taxon>Gunneridae</taxon>
        <taxon>Pentapetalae</taxon>
        <taxon>asterids</taxon>
        <taxon>lamiids</taxon>
        <taxon>Solanales</taxon>
        <taxon>Solanaceae</taxon>
        <taxon>Solanoideae</taxon>
        <taxon>Solaneae</taxon>
        <taxon>Solanum</taxon>
    </lineage>
</organism>
<evidence type="ECO:0000313" key="3">
    <source>
        <dbReference type="Proteomes" id="UP001234989"/>
    </source>
</evidence>
<accession>A0AAF0QDY4</accession>
<evidence type="ECO:0000313" key="2">
    <source>
        <dbReference type="EMBL" id="WMV20495.1"/>
    </source>
</evidence>
<evidence type="ECO:0000259" key="1">
    <source>
        <dbReference type="Pfam" id="PF13966"/>
    </source>
</evidence>
<dbReference type="Proteomes" id="UP001234989">
    <property type="component" value="Chromosome 3"/>
</dbReference>
<dbReference type="InterPro" id="IPR026960">
    <property type="entry name" value="RVT-Znf"/>
</dbReference>
<name>A0AAF0QDY4_SOLVR</name>
<dbReference type="Pfam" id="PF13966">
    <property type="entry name" value="zf-RVT"/>
    <property type="match status" value="1"/>
</dbReference>
<dbReference type="EMBL" id="CP133614">
    <property type="protein sequence ID" value="WMV20495.1"/>
    <property type="molecule type" value="Genomic_DNA"/>
</dbReference>